<dbReference type="Proteomes" id="UP000008550">
    <property type="component" value="Chromosome"/>
</dbReference>
<dbReference type="AlphaFoldDB" id="B0TB38"/>
<dbReference type="HOGENOM" id="CLU_394710_0_0_9"/>
<proteinExistence type="predicted"/>
<keyword evidence="2" id="KW-1185">Reference proteome</keyword>
<organism evidence="1 2">
    <name type="scientific">Heliobacterium modesticaldum (strain ATCC 51547 / Ice1)</name>
    <dbReference type="NCBI Taxonomy" id="498761"/>
    <lineage>
        <taxon>Bacteria</taxon>
        <taxon>Bacillati</taxon>
        <taxon>Bacillota</taxon>
        <taxon>Clostridia</taxon>
        <taxon>Eubacteriales</taxon>
        <taxon>Heliobacteriaceae</taxon>
        <taxon>Heliomicrobium</taxon>
    </lineage>
</organism>
<reference evidence="1 2" key="1">
    <citation type="journal article" date="2008" name="J. Bacteriol.">
        <title>The genome of Heliobacterium modesticaldum, a phototrophic representative of the Firmicutes containing the simplest photosynthetic apparatus.</title>
        <authorList>
            <person name="Sattley W.M."/>
            <person name="Madigan M.T."/>
            <person name="Swingley W.D."/>
            <person name="Cheung P.C."/>
            <person name="Clocksin K.M."/>
            <person name="Conrad A.L."/>
            <person name="Dejesa L.C."/>
            <person name="Honchak B.M."/>
            <person name="Jung D.O."/>
            <person name="Karbach L.E."/>
            <person name="Kurdoglu A."/>
            <person name="Lahiri S."/>
            <person name="Mastrian S.D."/>
            <person name="Page L.E."/>
            <person name="Taylor H.L."/>
            <person name="Wang Z.T."/>
            <person name="Raymond J."/>
            <person name="Chen M."/>
            <person name="Blankenship R.E."/>
            <person name="Touchman J.W."/>
        </authorList>
    </citation>
    <scope>NUCLEOTIDE SEQUENCE [LARGE SCALE GENOMIC DNA]</scope>
    <source>
        <strain evidence="2">ATCC 51547 / Ice1</strain>
    </source>
</reference>
<dbReference type="eggNOG" id="COG3012">
    <property type="taxonomic scope" value="Bacteria"/>
</dbReference>
<gene>
    <name evidence="1" type="ORF">HM1_0790</name>
</gene>
<dbReference type="OrthoDB" id="9802055at2"/>
<dbReference type="EMBL" id="CP000930">
    <property type="protein sequence ID" value="ABZ83765.1"/>
    <property type="molecule type" value="Genomic_DNA"/>
</dbReference>
<protein>
    <submittedName>
        <fullName evidence="1">Uncharacterized protein</fullName>
    </submittedName>
</protein>
<accession>B0TB38</accession>
<evidence type="ECO:0000313" key="1">
    <source>
        <dbReference type="EMBL" id="ABZ83765.1"/>
    </source>
</evidence>
<dbReference type="KEGG" id="hmo:HM1_0790"/>
<name>B0TB38_HELMI</name>
<dbReference type="RefSeq" id="WP_012282287.1">
    <property type="nucleotide sequence ID" value="NC_010337.2"/>
</dbReference>
<evidence type="ECO:0000313" key="2">
    <source>
        <dbReference type="Proteomes" id="UP000008550"/>
    </source>
</evidence>
<sequence length="698" mass="80679">MIEAYREAYCKEEKTVDFDPSTMSVAKLLDLGYRFVDQQNAFEGCRAWWWAWTKLRPLIVEKGIDDIDAVDKVVKSPDYMSNWCQDFDDHLINEAQKRWIFAIMRIAYAQDFVRLLPKSDLLIIQNMRLAVAESYAILGQFDKSETEFRQLIKDYPQWTWGYVGWGDLYSYNKPDDREVDVQRAREIFAAGLDAGVDEPEYLEQRIRDLDAFVSSEKKHRIATPVLKTSNKSGKKWRQWYRQLPLDQQVEVMIAAIQQSDPCLWGDESDYGLDDLWDEKLDDLWDEETDDLWAEEADDLFANGEEMSAGGEKADVMKNIEQAGEKPEEDDLADDQDAWIIAMSESPALSEQLEETLDELYQEKRFALIARLVAAHRDHVGRGNRQVFCYCAEELAYYYLYRREWDELRIPLRWLVDAPEHNINQILPVLSTLVASGETALAVSFATSVRQSILETEGLMWGVDDDIVAVLRARRLEQTYDQLQGGQGPDWKALVADLAQVGCKTTPNSLAMLKAGLTDDVSGDVLREGLCSSLVGGLESLSYGFYRFMRQKKNMDFTCADLIWRRFVFFMTCYVQKKKATDKLRFRFTKKKLESALMDWLGLNSMGLSNKKPDSVVLLWGLPYVYDYLKTTGLIDEDCWQKTVDLVAVVKDEILYVLDGELWKYAFVLQWTPADAVGETPWLEKECFGYCLRDIRSRQ</sequence>